<feature type="transmembrane region" description="Helical" evidence="5">
    <location>
        <begin position="89"/>
        <end position="106"/>
    </location>
</feature>
<organism evidence="7 8">
    <name type="scientific">Porites lobata</name>
    <dbReference type="NCBI Taxonomy" id="104759"/>
    <lineage>
        <taxon>Eukaryota</taxon>
        <taxon>Metazoa</taxon>
        <taxon>Cnidaria</taxon>
        <taxon>Anthozoa</taxon>
        <taxon>Hexacorallia</taxon>
        <taxon>Scleractinia</taxon>
        <taxon>Fungiina</taxon>
        <taxon>Poritidae</taxon>
        <taxon>Porites</taxon>
    </lineage>
</organism>
<dbReference type="PROSITE" id="PS50262">
    <property type="entry name" value="G_PROTEIN_RECEP_F1_2"/>
    <property type="match status" value="1"/>
</dbReference>
<feature type="transmembrane region" description="Helical" evidence="5">
    <location>
        <begin position="24"/>
        <end position="43"/>
    </location>
</feature>
<evidence type="ECO:0000313" key="7">
    <source>
        <dbReference type="EMBL" id="CAH3184068.1"/>
    </source>
</evidence>
<name>A0ABN8S2S7_9CNID</name>
<reference evidence="7 8" key="1">
    <citation type="submission" date="2022-05" db="EMBL/GenBank/DDBJ databases">
        <authorList>
            <consortium name="Genoscope - CEA"/>
            <person name="William W."/>
        </authorList>
    </citation>
    <scope>NUCLEOTIDE SEQUENCE [LARGE SCALE GENOMIC DNA]</scope>
</reference>
<sequence>MEITKNSTKTDNIIAYWAVVKAYAFPHSLFVFASFFGVFAITVDRFLVIHLHNLRYQKLVTHKRVVAVVISFWVFSVIACFWYESISVLSVMSVVCIVTTGLHALLQDIRSRKTPHKPDSRSTST</sequence>
<gene>
    <name evidence="7" type="ORF">PLOB_00029646</name>
</gene>
<dbReference type="Proteomes" id="UP001159405">
    <property type="component" value="Unassembled WGS sequence"/>
</dbReference>
<keyword evidence="2 5" id="KW-0812">Transmembrane</keyword>
<keyword evidence="4 5" id="KW-0472">Membrane</keyword>
<evidence type="ECO:0000259" key="6">
    <source>
        <dbReference type="PROSITE" id="PS50262"/>
    </source>
</evidence>
<evidence type="ECO:0000256" key="1">
    <source>
        <dbReference type="ARBA" id="ARBA00004370"/>
    </source>
</evidence>
<dbReference type="SUPFAM" id="SSF81321">
    <property type="entry name" value="Family A G protein-coupled receptor-like"/>
    <property type="match status" value="1"/>
</dbReference>
<protein>
    <recommendedName>
        <fullName evidence="6">G-protein coupled receptors family 1 profile domain-containing protein</fullName>
    </recommendedName>
</protein>
<feature type="transmembrane region" description="Helical" evidence="5">
    <location>
        <begin position="64"/>
        <end position="83"/>
    </location>
</feature>
<evidence type="ECO:0000256" key="2">
    <source>
        <dbReference type="ARBA" id="ARBA00022692"/>
    </source>
</evidence>
<accession>A0ABN8S2S7</accession>
<evidence type="ECO:0000256" key="3">
    <source>
        <dbReference type="ARBA" id="ARBA00022989"/>
    </source>
</evidence>
<proteinExistence type="predicted"/>
<dbReference type="Pfam" id="PF00001">
    <property type="entry name" value="7tm_1"/>
    <property type="match status" value="1"/>
</dbReference>
<dbReference type="CDD" id="cd00637">
    <property type="entry name" value="7tm_classA_rhodopsin-like"/>
    <property type="match status" value="1"/>
</dbReference>
<dbReference type="InterPro" id="IPR017452">
    <property type="entry name" value="GPCR_Rhodpsn_7TM"/>
</dbReference>
<dbReference type="Gene3D" id="1.20.1070.10">
    <property type="entry name" value="Rhodopsin 7-helix transmembrane proteins"/>
    <property type="match status" value="1"/>
</dbReference>
<dbReference type="PROSITE" id="PS00237">
    <property type="entry name" value="G_PROTEIN_RECEP_F1_1"/>
    <property type="match status" value="1"/>
</dbReference>
<dbReference type="EMBL" id="CALNXK010000374">
    <property type="protein sequence ID" value="CAH3184068.1"/>
    <property type="molecule type" value="Genomic_DNA"/>
</dbReference>
<comment type="caution">
    <text evidence="7">The sequence shown here is derived from an EMBL/GenBank/DDBJ whole genome shotgun (WGS) entry which is preliminary data.</text>
</comment>
<evidence type="ECO:0000256" key="4">
    <source>
        <dbReference type="ARBA" id="ARBA00023136"/>
    </source>
</evidence>
<feature type="domain" description="G-protein coupled receptors family 1 profile" evidence="6">
    <location>
        <begin position="1"/>
        <end position="78"/>
    </location>
</feature>
<keyword evidence="8" id="KW-1185">Reference proteome</keyword>
<evidence type="ECO:0000313" key="8">
    <source>
        <dbReference type="Proteomes" id="UP001159405"/>
    </source>
</evidence>
<evidence type="ECO:0000256" key="5">
    <source>
        <dbReference type="SAM" id="Phobius"/>
    </source>
</evidence>
<dbReference type="InterPro" id="IPR000276">
    <property type="entry name" value="GPCR_Rhodpsn"/>
</dbReference>
<keyword evidence="3 5" id="KW-1133">Transmembrane helix</keyword>
<comment type="subcellular location">
    <subcellularLocation>
        <location evidence="1">Membrane</location>
    </subcellularLocation>
</comment>